<dbReference type="GO" id="GO:0008700">
    <property type="term" value="F:(R,S)-4-hydroxy-2-oxoglutarate aldolase activity"/>
    <property type="evidence" value="ECO:0007669"/>
    <property type="project" value="UniProtKB-EC"/>
</dbReference>
<evidence type="ECO:0000313" key="7">
    <source>
        <dbReference type="Proteomes" id="UP000752013"/>
    </source>
</evidence>
<dbReference type="Pfam" id="PF01081">
    <property type="entry name" value="Aldolase"/>
    <property type="match status" value="1"/>
</dbReference>
<keyword evidence="7" id="KW-1185">Reference proteome</keyword>
<dbReference type="NCBIfam" id="NF004325">
    <property type="entry name" value="PRK05718.1"/>
    <property type="match status" value="1"/>
</dbReference>
<dbReference type="Proteomes" id="UP000752013">
    <property type="component" value="Unassembled WGS sequence"/>
</dbReference>
<proteinExistence type="inferred from homology"/>
<dbReference type="PANTHER" id="PTHR30246:SF1">
    <property type="entry name" value="2-DEHYDRO-3-DEOXY-6-PHOSPHOGALACTONATE ALDOLASE-RELATED"/>
    <property type="match status" value="1"/>
</dbReference>
<name>A0A968KSJ2_9SPIO</name>
<evidence type="ECO:0000256" key="2">
    <source>
        <dbReference type="ARBA" id="ARBA00006906"/>
    </source>
</evidence>
<dbReference type="PANTHER" id="PTHR30246">
    <property type="entry name" value="2-KETO-3-DEOXY-6-PHOSPHOGLUCONATE ALDOLASE"/>
    <property type="match status" value="1"/>
</dbReference>
<comment type="pathway">
    <text evidence="1">Carbohydrate acid metabolism.</text>
</comment>
<accession>A0A968KSJ2</accession>
<dbReference type="CDD" id="cd00452">
    <property type="entry name" value="KDPG_aldolase"/>
    <property type="match status" value="1"/>
</dbReference>
<dbReference type="EMBL" id="JAATLK010000001">
    <property type="protein sequence ID" value="NIZ46501.1"/>
    <property type="molecule type" value="Genomic_DNA"/>
</dbReference>
<gene>
    <name evidence="6" type="primary">eda</name>
    <name evidence="6" type="ORF">HCT46_00970</name>
</gene>
<dbReference type="NCBIfam" id="TIGR01182">
    <property type="entry name" value="eda"/>
    <property type="match status" value="1"/>
</dbReference>
<dbReference type="SUPFAM" id="SSF51569">
    <property type="entry name" value="Aldolase"/>
    <property type="match status" value="1"/>
</dbReference>
<keyword evidence="4 6" id="KW-0456">Lyase</keyword>
<dbReference type="AlphaFoldDB" id="A0A968KSJ2"/>
<dbReference type="InterPro" id="IPR031338">
    <property type="entry name" value="KDPG/KHG_AS_2"/>
</dbReference>
<dbReference type="PROSITE" id="PS00160">
    <property type="entry name" value="ALDOLASE_KDPG_KHG_2"/>
    <property type="match status" value="1"/>
</dbReference>
<evidence type="ECO:0000256" key="1">
    <source>
        <dbReference type="ARBA" id="ARBA00004761"/>
    </source>
</evidence>
<keyword evidence="5" id="KW-0119">Carbohydrate metabolism</keyword>
<protein>
    <submittedName>
        <fullName evidence="6">Bifunctional 4-hydroxy-2-oxoglutarate aldolase/2-dehydro-3-deoxy-phosphogluconate aldolase</fullName>
        <ecNumber evidence="6">4.1.2.14</ecNumber>
        <ecNumber evidence="6">4.1.3.16</ecNumber>
    </submittedName>
</protein>
<evidence type="ECO:0000256" key="5">
    <source>
        <dbReference type="ARBA" id="ARBA00023277"/>
    </source>
</evidence>
<evidence type="ECO:0000313" key="6">
    <source>
        <dbReference type="EMBL" id="NIZ46501.1"/>
    </source>
</evidence>
<dbReference type="EC" id="4.1.2.14" evidence="6"/>
<dbReference type="GO" id="GO:0008675">
    <property type="term" value="F:2-dehydro-3-deoxy-phosphogluconate aldolase activity"/>
    <property type="evidence" value="ECO:0007669"/>
    <property type="project" value="UniProtKB-EC"/>
</dbReference>
<comment type="caution">
    <text evidence="6">The sequence shown here is derived from an EMBL/GenBank/DDBJ whole genome shotgun (WGS) entry which is preliminary data.</text>
</comment>
<sequence>MDTIMQKIGDAGILPVIKINDTKLAVSLAQVLQNANIHIAEVTFRTENAAACITAIRKEMPNVLVGAGTILTEKHVREAKDAGAQFLVSPGFNPKVVEYALKLNLPITPGVCTPSEVEQVSSFGLNILKFFPAELYGGVALLKTLYSVYPHIKFIPTGGISPSNLLDYVKLPNIHAIGGTWITSQDDLEKENWSHIEKLAREAYNLFHNNR</sequence>
<reference evidence="6" key="1">
    <citation type="submission" date="2020-03" db="EMBL/GenBank/DDBJ databases">
        <title>Spirochaetal bacteria isolated from arthropods constitute a novel genus Entomospira genus novum within the order Spirochaetales.</title>
        <authorList>
            <person name="Grana-Miraglia L."/>
            <person name="Sikutova S."/>
            <person name="Fingerle V."/>
            <person name="Sing A."/>
            <person name="Castillo-Ramirez S."/>
            <person name="Margos G."/>
            <person name="Rudolf I."/>
        </authorList>
    </citation>
    <scope>NUCLEOTIDE SEQUENCE</scope>
    <source>
        <strain evidence="6">BR208</strain>
    </source>
</reference>
<evidence type="ECO:0000256" key="4">
    <source>
        <dbReference type="ARBA" id="ARBA00023239"/>
    </source>
</evidence>
<dbReference type="Gene3D" id="3.20.20.70">
    <property type="entry name" value="Aldolase class I"/>
    <property type="match status" value="1"/>
</dbReference>
<dbReference type="RefSeq" id="WP_167702960.1">
    <property type="nucleotide sequence ID" value="NZ_CP118168.1"/>
</dbReference>
<dbReference type="InterPro" id="IPR000887">
    <property type="entry name" value="Aldlse_KDPG_KHG"/>
</dbReference>
<dbReference type="EC" id="4.1.3.16" evidence="6"/>
<comment type="subunit">
    <text evidence="3">Homotrimer.</text>
</comment>
<comment type="similarity">
    <text evidence="2">Belongs to the KHG/KDPG aldolase family.</text>
</comment>
<dbReference type="InterPro" id="IPR013785">
    <property type="entry name" value="Aldolase_TIM"/>
</dbReference>
<evidence type="ECO:0000256" key="3">
    <source>
        <dbReference type="ARBA" id="ARBA00011233"/>
    </source>
</evidence>
<organism evidence="6 7">
    <name type="scientific">Entomospira nematocerorum</name>
    <dbReference type="NCBI Taxonomy" id="2719987"/>
    <lineage>
        <taxon>Bacteria</taxon>
        <taxon>Pseudomonadati</taxon>
        <taxon>Spirochaetota</taxon>
        <taxon>Spirochaetia</taxon>
        <taxon>Spirochaetales</taxon>
        <taxon>Spirochaetaceae</taxon>
        <taxon>Entomospira</taxon>
    </lineage>
</organism>